<dbReference type="Pfam" id="PF23234">
    <property type="entry name" value="WHD_4th_Lhr"/>
    <property type="match status" value="1"/>
</dbReference>
<dbReference type="InterPro" id="IPR003593">
    <property type="entry name" value="AAA+_ATPase"/>
</dbReference>
<reference evidence="12" key="1">
    <citation type="submission" date="2021-02" db="EMBL/GenBank/DDBJ databases">
        <title>Natrosporangium hydrolyticum gen. nov., sp. nov, a haloalkaliphilic actinobacterium from a soda solonchak soil.</title>
        <authorList>
            <person name="Sorokin D.Y."/>
            <person name="Khijniak T.V."/>
            <person name="Zakharycheva A.P."/>
            <person name="Boueva O.V."/>
            <person name="Ariskina E.V."/>
            <person name="Hahnke R.L."/>
            <person name="Bunk B."/>
            <person name="Sproer C."/>
            <person name="Schumann P."/>
            <person name="Evtushenko L.I."/>
            <person name="Kublanov I.V."/>
        </authorList>
    </citation>
    <scope>NUCLEOTIDE SEQUENCE</scope>
    <source>
        <strain evidence="12">DSM 106523</strain>
    </source>
</reference>
<keyword evidence="6" id="KW-0238">DNA-binding</keyword>
<feature type="region of interest" description="Disordered" evidence="9">
    <location>
        <begin position="1253"/>
        <end position="1311"/>
    </location>
</feature>
<dbReference type="SMART" id="SM00382">
    <property type="entry name" value="AAA"/>
    <property type="match status" value="1"/>
</dbReference>
<dbReference type="InterPro" id="IPR001650">
    <property type="entry name" value="Helicase_C-like"/>
</dbReference>
<dbReference type="InterPro" id="IPR014001">
    <property type="entry name" value="Helicase_ATP-bd"/>
</dbReference>
<dbReference type="InterPro" id="IPR027417">
    <property type="entry name" value="P-loop_NTPase"/>
</dbReference>
<dbReference type="Pfam" id="PF00270">
    <property type="entry name" value="DEAD"/>
    <property type="match status" value="1"/>
</dbReference>
<dbReference type="PROSITE" id="PS51192">
    <property type="entry name" value="HELICASE_ATP_BIND_1"/>
    <property type="match status" value="1"/>
</dbReference>
<feature type="domain" description="Helicase ATP-binding" evidence="10">
    <location>
        <begin position="28"/>
        <end position="221"/>
    </location>
</feature>
<feature type="domain" description="Helicase C-terminal" evidence="11">
    <location>
        <begin position="264"/>
        <end position="438"/>
    </location>
</feature>
<dbReference type="GO" id="GO:0016887">
    <property type="term" value="F:ATP hydrolysis activity"/>
    <property type="evidence" value="ECO:0007669"/>
    <property type="project" value="TreeGrafter"/>
</dbReference>
<dbReference type="PROSITE" id="PS51194">
    <property type="entry name" value="HELICASE_CTER"/>
    <property type="match status" value="1"/>
</dbReference>
<proteinExistence type="predicted"/>
<dbReference type="GO" id="GO:0005524">
    <property type="term" value="F:ATP binding"/>
    <property type="evidence" value="ECO:0007669"/>
    <property type="project" value="UniProtKB-KW"/>
</dbReference>
<dbReference type="Pfam" id="PF00271">
    <property type="entry name" value="Helicase_C"/>
    <property type="match status" value="1"/>
</dbReference>
<evidence type="ECO:0000256" key="5">
    <source>
        <dbReference type="ARBA" id="ARBA00022840"/>
    </source>
</evidence>
<dbReference type="Pfam" id="PF19306">
    <property type="entry name" value="WHD_Lhr"/>
    <property type="match status" value="1"/>
</dbReference>
<keyword evidence="1" id="KW-0547">Nucleotide-binding</keyword>
<dbReference type="InterPro" id="IPR055368">
    <property type="entry name" value="WH3_Lhr"/>
</dbReference>
<evidence type="ECO:0000256" key="7">
    <source>
        <dbReference type="ARBA" id="ARBA00023204"/>
    </source>
</evidence>
<evidence type="ECO:0000256" key="1">
    <source>
        <dbReference type="ARBA" id="ARBA00022741"/>
    </source>
</evidence>
<keyword evidence="13" id="KW-1185">Reference proteome</keyword>
<dbReference type="RefSeq" id="WP_239679480.1">
    <property type="nucleotide sequence ID" value="NZ_CP070499.1"/>
</dbReference>
<evidence type="ECO:0000256" key="4">
    <source>
        <dbReference type="ARBA" id="ARBA00022806"/>
    </source>
</evidence>
<evidence type="ECO:0000256" key="2">
    <source>
        <dbReference type="ARBA" id="ARBA00022763"/>
    </source>
</evidence>
<dbReference type="CDD" id="cd17922">
    <property type="entry name" value="DEXHc_LHR-like"/>
    <property type="match status" value="1"/>
</dbReference>
<dbReference type="NCBIfam" id="NF007284">
    <property type="entry name" value="PRK09751.1"/>
    <property type="match status" value="1"/>
</dbReference>
<keyword evidence="5" id="KW-0067">ATP-binding</keyword>
<dbReference type="InterPro" id="IPR013701">
    <property type="entry name" value="Lhr-like_DEAD/DEAH_assoc"/>
</dbReference>
<evidence type="ECO:0000256" key="8">
    <source>
        <dbReference type="ARBA" id="ARBA00023235"/>
    </source>
</evidence>
<dbReference type="SUPFAM" id="SSF52540">
    <property type="entry name" value="P-loop containing nucleoside triphosphate hydrolases"/>
    <property type="match status" value="1"/>
</dbReference>
<dbReference type="GO" id="GO:0006281">
    <property type="term" value="P:DNA repair"/>
    <property type="evidence" value="ECO:0007669"/>
    <property type="project" value="UniProtKB-KW"/>
</dbReference>
<keyword evidence="4 12" id="KW-0347">Helicase</keyword>
<dbReference type="InterPro" id="IPR011545">
    <property type="entry name" value="DEAD/DEAH_box_helicase_dom"/>
</dbReference>
<dbReference type="KEGG" id="nhy:JQS43_17795"/>
<dbReference type="SMART" id="SM00490">
    <property type="entry name" value="HELICc"/>
    <property type="match status" value="1"/>
</dbReference>
<evidence type="ECO:0000259" key="11">
    <source>
        <dbReference type="PROSITE" id="PS51194"/>
    </source>
</evidence>
<dbReference type="CDD" id="cd18796">
    <property type="entry name" value="SF2_C_LHR"/>
    <property type="match status" value="1"/>
</dbReference>
<protein>
    <submittedName>
        <fullName evidence="12">ATP-dependent helicase</fullName>
        <ecNumber evidence="12">3.6.4.-</ecNumber>
    </submittedName>
</protein>
<dbReference type="EC" id="3.6.4.-" evidence="12"/>
<dbReference type="InterPro" id="IPR055367">
    <property type="entry name" value="WH4_Lhr"/>
</dbReference>
<dbReference type="Proteomes" id="UP000662857">
    <property type="component" value="Chromosome"/>
</dbReference>
<organism evidence="12 13">
    <name type="scientific">Natronosporangium hydrolyticum</name>
    <dbReference type="NCBI Taxonomy" id="2811111"/>
    <lineage>
        <taxon>Bacteria</taxon>
        <taxon>Bacillati</taxon>
        <taxon>Actinomycetota</taxon>
        <taxon>Actinomycetes</taxon>
        <taxon>Micromonosporales</taxon>
        <taxon>Micromonosporaceae</taxon>
        <taxon>Natronosporangium</taxon>
    </lineage>
</organism>
<feature type="compositionally biased region" description="Low complexity" evidence="9">
    <location>
        <begin position="1281"/>
        <end position="1300"/>
    </location>
</feature>
<feature type="region of interest" description="Disordered" evidence="9">
    <location>
        <begin position="1384"/>
        <end position="1404"/>
    </location>
</feature>
<dbReference type="InterPro" id="IPR055369">
    <property type="entry name" value="WH2_Lhr"/>
</dbReference>
<dbReference type="Gene3D" id="3.40.50.300">
    <property type="entry name" value="P-loop containing nucleotide triphosphate hydrolases"/>
    <property type="match status" value="2"/>
</dbReference>
<evidence type="ECO:0000259" key="10">
    <source>
        <dbReference type="PROSITE" id="PS51192"/>
    </source>
</evidence>
<dbReference type="InterPro" id="IPR045628">
    <property type="entry name" value="Lhr_WH_dom"/>
</dbReference>
<dbReference type="Pfam" id="PF23235">
    <property type="entry name" value="WHD_3rd_Lhr"/>
    <property type="match status" value="1"/>
</dbReference>
<dbReference type="PANTHER" id="PTHR47962">
    <property type="entry name" value="ATP-DEPENDENT HELICASE LHR-RELATED-RELATED"/>
    <property type="match status" value="1"/>
</dbReference>
<evidence type="ECO:0000256" key="3">
    <source>
        <dbReference type="ARBA" id="ARBA00022801"/>
    </source>
</evidence>
<name>A0A895YTN5_9ACTN</name>
<dbReference type="Pfam" id="PF08494">
    <property type="entry name" value="DEAD_assoc"/>
    <property type="match status" value="1"/>
</dbReference>
<sequence>MLGKFSPATREWFTAAFAEPTAAQAGAWEAISAGRHALVVAPTGSGKTLAAFLWSLDRLASAPPPADPQHRCRVLYVSPLKALAVDVERNLQAPLTGIRHAAARLGEPEPAVSVGMRTGDTPADQRRGFARRPPDILITTPESLFLLLTSAARESLRGVETVIIDEVHAVAGGKRGAHLALSLERLDALLPRPAQRIGLSATVRPVDEIARFLGGAAPVTVVQPPSSKTLQVSVQVPVEDMTELAAEATDDPDEGPRQRSIWPAVEQRVFELIQAHRSTIVFTNARRGAERLCARLNELATDAGPPESVPAEVMAQSGAASGAVAVAARAHHGSVSKEERKQIEEALKAGELPAVVATSSLELGIDMGAVDLVVQVESPPSVAAGLQRIGRAGHQVGAVSAGVVFPKHRGDLLSCAVVAQRMVAGQIEELHYPRNPLDVLAQQVVAMVALDTWQLTDLAALVRRAAPYAELPDSALHAVLDMLSGRYPSTAFAELRPRLAWDRDTDQLSGRRGAQHLAVTSAGTIPDRGLFGVFLAGAEKPVRVGELDEEMVYESRVGDVFLLGSSSWRIEEITPDRVLVTPAPGEAARMPFWKGDAPGRPLELGRAIGAQLRQLARLEPARAAEQLRDAGLDEWAATNLLRYLTEQREATRALPDDRTVVVERFRDELGDWRLTVHSVLGAKVNAPWALAIGHRLQQRYGTDAQVLPSDDGIVVRLPDTADEPPGAELVAFDPDEIGELVEQAVGGSALFASRFRECAARALLLPRRDPRRRQPLWQQRQRAAQLLDVAREYADFPITLEAARECLRDVFDLAGLVELMRQLAGRKLRLVEVATPQPSPFARSLLFGYVGAFLYEGDAPLAERRAAALALDSTLLGELLGRVDLRELLDPQVVAETQRQLQWLAPTAAGNTRVRDPEDTVELLRVLGDLTEAECADRGVAPQWLPELAAARRVLEVRIAGERRWIVVEDAGRYAQALGVALPVGVPSAYLAALDDPLTDLLARYARTRGPFQTVDVAARFGLGVAVVDPPLRRLAAAGTVLAGEFSPEAAGPQWCDAGVLRMLRRRSLAALRREIEPVPPRTLALFLPRWQQVDGSATGVAAVAAAIEQLQGAPIPASALERLVLPARVADYRPSYLDELCASGEVLWTGAGSIGAGDGWLAFAFADAAPLLLPPPAAELTMTPLHDAVLAALADGQALFFRQLADRLSGAEGDTGAPVEDAALLAVVWELVWAGQLANDTLAPVRALLSGGSGAHRQRPTPASSRYHTGGRGAGRGSWRRAVSGAARSRSGPPAAAGRWYRPPPRETDPTRRAAAIAETLLERHGVVTRGAVAAEGPPGGFAGVYPVLAGMEERGAARRGYFVDGLGAAQFAVPGAVDRLRSLTDPTTTDPGGVGTRSRGRPEPLVLAATDPANPYGAALTWPERPADDATGGDSSGRGHRAGRKAGALVVLVGADLVLYVERGGRTLLSYTAEPEPLAVAAKALADAVHGGALGAMSVERADGGAVRNSPLADALTAAGFRVTPRGLRLRPS</sequence>
<feature type="region of interest" description="Disordered" evidence="9">
    <location>
        <begin position="1420"/>
        <end position="1443"/>
    </location>
</feature>
<accession>A0A895YTN5</accession>
<keyword evidence="8" id="KW-0413">Isomerase</keyword>
<dbReference type="GO" id="GO:0004386">
    <property type="term" value="F:helicase activity"/>
    <property type="evidence" value="ECO:0007669"/>
    <property type="project" value="UniProtKB-KW"/>
</dbReference>
<evidence type="ECO:0000313" key="13">
    <source>
        <dbReference type="Proteomes" id="UP000662857"/>
    </source>
</evidence>
<gene>
    <name evidence="12" type="ORF">JQS43_17795</name>
</gene>
<keyword evidence="3 12" id="KW-0378">Hydrolase</keyword>
<dbReference type="InterPro" id="IPR052511">
    <property type="entry name" value="ATP-dep_Helicase"/>
</dbReference>
<keyword evidence="2" id="KW-0227">DNA damage</keyword>
<evidence type="ECO:0000256" key="9">
    <source>
        <dbReference type="SAM" id="MobiDB-lite"/>
    </source>
</evidence>
<dbReference type="GO" id="GO:0003677">
    <property type="term" value="F:DNA binding"/>
    <property type="evidence" value="ECO:0007669"/>
    <property type="project" value="UniProtKB-KW"/>
</dbReference>
<evidence type="ECO:0000256" key="6">
    <source>
        <dbReference type="ARBA" id="ARBA00023125"/>
    </source>
</evidence>
<dbReference type="PANTHER" id="PTHR47962:SF5">
    <property type="entry name" value="ATP-DEPENDENT HELICASE LHR-RELATED"/>
    <property type="match status" value="1"/>
</dbReference>
<dbReference type="Pfam" id="PF23236">
    <property type="entry name" value="WHD_2nd_Lhr"/>
    <property type="match status" value="1"/>
</dbReference>
<evidence type="ECO:0000313" key="12">
    <source>
        <dbReference type="EMBL" id="QSB17408.1"/>
    </source>
</evidence>
<keyword evidence="7" id="KW-0234">DNA repair</keyword>
<dbReference type="EMBL" id="CP070499">
    <property type="protein sequence ID" value="QSB17408.1"/>
    <property type="molecule type" value="Genomic_DNA"/>
</dbReference>
<dbReference type="SMART" id="SM00487">
    <property type="entry name" value="DEXDc"/>
    <property type="match status" value="1"/>
</dbReference>